<dbReference type="RefSeq" id="WP_211136888.1">
    <property type="nucleotide sequence ID" value="NZ_CAMKUK010000001.1"/>
</dbReference>
<accession>A0ABY9PKG8</accession>
<sequence length="51" mass="5766">MITTNIITSSTDWMRARPSVQAVRRDRSSQPAVEVRKSKLVKLLTQKGNPI</sequence>
<gene>
    <name evidence="1" type="ORF">RFB13_19390</name>
</gene>
<name>A0ABY9PKG8_SERFO</name>
<keyword evidence="2" id="KW-1185">Reference proteome</keyword>
<evidence type="ECO:0000313" key="2">
    <source>
        <dbReference type="Proteomes" id="UP001235341"/>
    </source>
</evidence>
<organism evidence="1 2">
    <name type="scientific">Serratia fonticola</name>
    <dbReference type="NCBI Taxonomy" id="47917"/>
    <lineage>
        <taxon>Bacteria</taxon>
        <taxon>Pseudomonadati</taxon>
        <taxon>Pseudomonadota</taxon>
        <taxon>Gammaproteobacteria</taxon>
        <taxon>Enterobacterales</taxon>
        <taxon>Yersiniaceae</taxon>
        <taxon>Serratia</taxon>
    </lineage>
</organism>
<evidence type="ECO:0000313" key="1">
    <source>
        <dbReference type="EMBL" id="WMT13382.1"/>
    </source>
</evidence>
<dbReference type="Proteomes" id="UP001235341">
    <property type="component" value="Chromosome"/>
</dbReference>
<reference evidence="1 2" key="1">
    <citation type="submission" date="2023-08" db="EMBL/GenBank/DDBJ databases">
        <title>Complete Genome and Methylome dissection of Serratia fonticola NEB369.</title>
        <authorList>
            <person name="Fomenkov A."/>
            <person name="Roberts R.D."/>
        </authorList>
    </citation>
    <scope>NUCLEOTIDE SEQUENCE [LARGE SCALE GENOMIC DNA]</scope>
    <source>
        <strain evidence="1 2">NEB369</strain>
    </source>
</reference>
<protein>
    <submittedName>
        <fullName evidence="1">Uncharacterized protein</fullName>
    </submittedName>
</protein>
<dbReference type="EMBL" id="CP133586">
    <property type="protein sequence ID" value="WMT13382.1"/>
    <property type="molecule type" value="Genomic_DNA"/>
</dbReference>
<proteinExistence type="predicted"/>